<evidence type="ECO:0000256" key="12">
    <source>
        <dbReference type="NCBIfam" id="TIGR00551"/>
    </source>
</evidence>
<feature type="domain" description="FAD-dependent oxidoreductase 2 FAD-binding" evidence="14">
    <location>
        <begin position="8"/>
        <end position="386"/>
    </location>
</feature>
<dbReference type="NCBIfam" id="TIGR00551">
    <property type="entry name" value="nadB"/>
    <property type="match status" value="1"/>
</dbReference>
<comment type="catalytic activity">
    <reaction evidence="11">
        <text>L-aspartate + O2 = iminosuccinate + H2O2</text>
        <dbReference type="Rhea" id="RHEA:25876"/>
        <dbReference type="ChEBI" id="CHEBI:15379"/>
        <dbReference type="ChEBI" id="CHEBI:16240"/>
        <dbReference type="ChEBI" id="CHEBI:29991"/>
        <dbReference type="ChEBI" id="CHEBI:77875"/>
        <dbReference type="EC" id="1.4.3.16"/>
    </reaction>
    <physiologicalReaction direction="left-to-right" evidence="11">
        <dbReference type="Rhea" id="RHEA:25877"/>
    </physiologicalReaction>
</comment>
<dbReference type="InterPro" id="IPR003953">
    <property type="entry name" value="FAD-dep_OxRdtase_2_FAD-bd"/>
</dbReference>
<reference evidence="16 17" key="1">
    <citation type="journal article" date="2019" name="Int. J. Syst. Evol. Microbiol.">
        <title>The Global Catalogue of Microorganisms (GCM) 10K type strain sequencing project: providing services to taxonomists for standard genome sequencing and annotation.</title>
        <authorList>
            <consortium name="The Broad Institute Genomics Platform"/>
            <consortium name="The Broad Institute Genome Sequencing Center for Infectious Disease"/>
            <person name="Wu L."/>
            <person name="Ma J."/>
        </authorList>
    </citation>
    <scope>NUCLEOTIDE SEQUENCE [LARGE SCALE GENOMIC DNA]</scope>
    <source>
        <strain evidence="16 17">JCM 9383</strain>
    </source>
</reference>
<keyword evidence="9 13" id="KW-0560">Oxidoreductase</keyword>
<comment type="function">
    <text evidence="10">Catalyzes the oxidation of L-aspartate to iminoaspartate, the first step in the de novo biosynthesis of NAD(+).</text>
</comment>
<dbReference type="RefSeq" id="WP_344678705.1">
    <property type="nucleotide sequence ID" value="NZ_BAAAUX010000007.1"/>
</dbReference>
<proteinExistence type="inferred from homology"/>
<dbReference type="SUPFAM" id="SSF56425">
    <property type="entry name" value="Succinate dehydrogenase/fumarate reductase flavoprotein, catalytic domain"/>
    <property type="match status" value="1"/>
</dbReference>
<dbReference type="PRINTS" id="PR00411">
    <property type="entry name" value="PNDRDTASEI"/>
</dbReference>
<comment type="pathway">
    <text evidence="2 13">Cofactor biosynthesis; NAD(+) biosynthesis; iminoaspartate from L-aspartate (oxidase route): step 1/1.</text>
</comment>
<dbReference type="SUPFAM" id="SSF46977">
    <property type="entry name" value="Succinate dehydrogenase/fumarate reductase flavoprotein C-terminal domain"/>
    <property type="match status" value="1"/>
</dbReference>
<keyword evidence="6 13" id="KW-0285">Flavoprotein</keyword>
<comment type="cofactor">
    <cofactor evidence="1 13">
        <name>FAD</name>
        <dbReference type="ChEBI" id="CHEBI:57692"/>
    </cofactor>
</comment>
<evidence type="ECO:0000256" key="7">
    <source>
        <dbReference type="ARBA" id="ARBA00022642"/>
    </source>
</evidence>
<comment type="caution">
    <text evidence="16">The sequence shown here is derived from an EMBL/GenBank/DDBJ whole genome shotgun (WGS) entry which is preliminary data.</text>
</comment>
<feature type="domain" description="Fumarate reductase/succinate dehydrogenase flavoprotein-like C-terminal" evidence="15">
    <location>
        <begin position="428"/>
        <end position="513"/>
    </location>
</feature>
<dbReference type="InterPro" id="IPR036188">
    <property type="entry name" value="FAD/NAD-bd_sf"/>
</dbReference>
<dbReference type="EMBL" id="BAAAUX010000007">
    <property type="protein sequence ID" value="GAA2781943.1"/>
    <property type="molecule type" value="Genomic_DNA"/>
</dbReference>
<sequence>MTWESGADLVVVGSGVAGLTAALRARELGLRVLVVSKDAAGAGNTSWAQGGVAVFRPDEHDPADSVRGHVEDTMTAGAGLCSRAAVRSILGAGSEAIDRLRALGALFDTDADGSLSRTREGGHSSFRVIHAGGDATGAEVQRALSDAARDGGIPVLERHCVVELLRDDRGAIAGAVALDAEGRQGVVHAPAVLLATGGLGQLYSATSNPDVATADGVALALRAGAVVADLEFVQFHPTVLYAPGGARGRRPLITEAVRGEGAVLVDVNGERVMAGQHPLEDLAPRDVVSAAIYRRADETGAGYVYLDATGIGAGFAERFPTVFAACRAAGIDPVREPIPVTSAAHYSCGGVLSSVDGRTTVPGLYAAGEVACTGLNGANRLASNSLLEGLVVGGRAADAVAHDRRCGLRTRRSSPDVAGASAAVVDRDLLQRTMSRAAGIRREAEALSEAATMLDRAGAVRPLDSRQAVEDSSLALTAQALLLAAQTRNESRGCHRRTDYPDTDDARWRRSIALRLDVSGWLIRTEPELIGGVA</sequence>
<evidence type="ECO:0000256" key="9">
    <source>
        <dbReference type="ARBA" id="ARBA00023002"/>
    </source>
</evidence>
<evidence type="ECO:0000313" key="16">
    <source>
        <dbReference type="EMBL" id="GAA2781943.1"/>
    </source>
</evidence>
<evidence type="ECO:0000256" key="3">
    <source>
        <dbReference type="ARBA" id="ARBA00008562"/>
    </source>
</evidence>
<comment type="subcellular location">
    <subcellularLocation>
        <location evidence="13">Cytoplasm</location>
    </subcellularLocation>
</comment>
<accession>A0ABN3V7W4</accession>
<dbReference type="Gene3D" id="1.20.58.100">
    <property type="entry name" value="Fumarate reductase/succinate dehydrogenase flavoprotein-like, C-terminal domain"/>
    <property type="match status" value="1"/>
</dbReference>
<dbReference type="PANTHER" id="PTHR42716:SF2">
    <property type="entry name" value="L-ASPARTATE OXIDASE, CHLOROPLASTIC"/>
    <property type="match status" value="1"/>
</dbReference>
<evidence type="ECO:0000259" key="15">
    <source>
        <dbReference type="Pfam" id="PF02910"/>
    </source>
</evidence>
<keyword evidence="8 13" id="KW-0274">FAD</keyword>
<evidence type="ECO:0000256" key="10">
    <source>
        <dbReference type="ARBA" id="ARBA00029426"/>
    </source>
</evidence>
<evidence type="ECO:0000256" key="4">
    <source>
        <dbReference type="ARBA" id="ARBA00012173"/>
    </source>
</evidence>
<evidence type="ECO:0000313" key="17">
    <source>
        <dbReference type="Proteomes" id="UP001500979"/>
    </source>
</evidence>
<dbReference type="Gene3D" id="3.90.700.10">
    <property type="entry name" value="Succinate dehydrogenase/fumarate reductase flavoprotein, catalytic domain"/>
    <property type="match status" value="1"/>
</dbReference>
<evidence type="ECO:0000259" key="14">
    <source>
        <dbReference type="Pfam" id="PF00890"/>
    </source>
</evidence>
<dbReference type="InterPro" id="IPR015939">
    <property type="entry name" value="Fum_Rdtase/Succ_DH_flav-like_C"/>
</dbReference>
<dbReference type="Proteomes" id="UP001500979">
    <property type="component" value="Unassembled WGS sequence"/>
</dbReference>
<dbReference type="SUPFAM" id="SSF51905">
    <property type="entry name" value="FAD/NAD(P)-binding domain"/>
    <property type="match status" value="1"/>
</dbReference>
<evidence type="ECO:0000256" key="11">
    <source>
        <dbReference type="ARBA" id="ARBA00048305"/>
    </source>
</evidence>
<name>A0ABN3V7W4_9PSEU</name>
<dbReference type="Pfam" id="PF00890">
    <property type="entry name" value="FAD_binding_2"/>
    <property type="match status" value="1"/>
</dbReference>
<dbReference type="PRINTS" id="PR00368">
    <property type="entry name" value="FADPNR"/>
</dbReference>
<evidence type="ECO:0000256" key="5">
    <source>
        <dbReference type="ARBA" id="ARBA00021901"/>
    </source>
</evidence>
<dbReference type="InterPro" id="IPR005288">
    <property type="entry name" value="NadB"/>
</dbReference>
<dbReference type="PIRSF" id="PIRSF000171">
    <property type="entry name" value="SDHA_APRA_LASPO"/>
    <property type="match status" value="1"/>
</dbReference>
<dbReference type="InterPro" id="IPR037099">
    <property type="entry name" value="Fum_R/Succ_DH_flav-like_C_sf"/>
</dbReference>
<dbReference type="Gene3D" id="3.50.50.60">
    <property type="entry name" value="FAD/NAD(P)-binding domain"/>
    <property type="match status" value="1"/>
</dbReference>
<dbReference type="InterPro" id="IPR027477">
    <property type="entry name" value="Succ_DH/fumarate_Rdtase_cat_sf"/>
</dbReference>
<dbReference type="Pfam" id="PF02910">
    <property type="entry name" value="Succ_DH_flav_C"/>
    <property type="match status" value="1"/>
</dbReference>
<evidence type="ECO:0000256" key="8">
    <source>
        <dbReference type="ARBA" id="ARBA00022827"/>
    </source>
</evidence>
<gene>
    <name evidence="16" type="ORF">GCM10010470_14860</name>
</gene>
<dbReference type="EC" id="1.4.3.16" evidence="4 12"/>
<organism evidence="16 17">
    <name type="scientific">Saccharopolyspora taberi</name>
    <dbReference type="NCBI Taxonomy" id="60895"/>
    <lineage>
        <taxon>Bacteria</taxon>
        <taxon>Bacillati</taxon>
        <taxon>Actinomycetota</taxon>
        <taxon>Actinomycetes</taxon>
        <taxon>Pseudonocardiales</taxon>
        <taxon>Pseudonocardiaceae</taxon>
        <taxon>Saccharopolyspora</taxon>
    </lineage>
</organism>
<evidence type="ECO:0000256" key="2">
    <source>
        <dbReference type="ARBA" id="ARBA00004950"/>
    </source>
</evidence>
<comment type="similarity">
    <text evidence="3 13">Belongs to the FAD-dependent oxidoreductase 2 family. NadB subfamily.</text>
</comment>
<evidence type="ECO:0000256" key="13">
    <source>
        <dbReference type="RuleBase" id="RU362049"/>
    </source>
</evidence>
<evidence type="ECO:0000256" key="1">
    <source>
        <dbReference type="ARBA" id="ARBA00001974"/>
    </source>
</evidence>
<keyword evidence="17" id="KW-1185">Reference proteome</keyword>
<keyword evidence="7 13" id="KW-0662">Pyridine nucleotide biosynthesis</keyword>
<protein>
    <recommendedName>
        <fullName evidence="5 12">L-aspartate oxidase</fullName>
        <ecNumber evidence="4 12">1.4.3.16</ecNumber>
    </recommendedName>
</protein>
<dbReference type="PANTHER" id="PTHR42716">
    <property type="entry name" value="L-ASPARTATE OXIDASE"/>
    <property type="match status" value="1"/>
</dbReference>
<evidence type="ECO:0000256" key="6">
    <source>
        <dbReference type="ARBA" id="ARBA00022630"/>
    </source>
</evidence>
<dbReference type="NCBIfam" id="NF005867">
    <property type="entry name" value="PRK07804.1"/>
    <property type="match status" value="1"/>
</dbReference>